<dbReference type="Proteomes" id="UP000011988">
    <property type="component" value="Unassembled WGS sequence"/>
</dbReference>
<dbReference type="PATRIC" id="fig|1218565.3.peg.4301"/>
<dbReference type="AlphaFoldDB" id="M6CGJ8"/>
<protein>
    <recommendedName>
        <fullName evidence="3">N-acetyltransferase domain-containing protein</fullName>
    </recommendedName>
</protein>
<evidence type="ECO:0000313" key="1">
    <source>
        <dbReference type="EMBL" id="EMJ90977.1"/>
    </source>
</evidence>
<dbReference type="RefSeq" id="WP_020775203.1">
    <property type="nucleotide sequence ID" value="NZ_ANIK01000116.1"/>
</dbReference>
<evidence type="ECO:0008006" key="3">
    <source>
        <dbReference type="Google" id="ProtNLM"/>
    </source>
</evidence>
<proteinExistence type="predicted"/>
<gene>
    <name evidence="1" type="ORF">LEP1GSC194_1290</name>
</gene>
<comment type="caution">
    <text evidence="1">The sequence shown here is derived from an EMBL/GenBank/DDBJ whole genome shotgun (WGS) entry which is preliminary data.</text>
</comment>
<reference evidence="1 2" key="1">
    <citation type="submission" date="2013-01" db="EMBL/GenBank/DDBJ databases">
        <authorList>
            <person name="Harkins D.M."/>
            <person name="Durkin A.S."/>
            <person name="Brinkac L.M."/>
            <person name="Haft D.H."/>
            <person name="Selengut J.D."/>
            <person name="Sanka R."/>
            <person name="DePew J."/>
            <person name="Purushe J."/>
            <person name="Galloway R.L."/>
            <person name="Vinetz J.M."/>
            <person name="Sutton G.G."/>
            <person name="Nierman W.C."/>
            <person name="Fouts D.E."/>
        </authorList>
    </citation>
    <scope>NUCLEOTIDE SEQUENCE [LARGE SCALE GENOMIC DNA]</scope>
    <source>
        <strain evidence="1 2">79601</strain>
    </source>
</reference>
<name>M6CGJ8_9LEPT</name>
<accession>M6CGJ8</accession>
<dbReference type="EMBL" id="ANIK01000116">
    <property type="protein sequence ID" value="EMJ90977.1"/>
    <property type="molecule type" value="Genomic_DNA"/>
</dbReference>
<evidence type="ECO:0000313" key="2">
    <source>
        <dbReference type="Proteomes" id="UP000011988"/>
    </source>
</evidence>
<organism evidence="1 2">
    <name type="scientific">Leptospira alstonii serovar Sichuan str. 79601</name>
    <dbReference type="NCBI Taxonomy" id="1218565"/>
    <lineage>
        <taxon>Bacteria</taxon>
        <taxon>Pseudomonadati</taxon>
        <taxon>Spirochaetota</taxon>
        <taxon>Spirochaetia</taxon>
        <taxon>Leptospirales</taxon>
        <taxon>Leptospiraceae</taxon>
        <taxon>Leptospira</taxon>
    </lineage>
</organism>
<sequence length="93" mass="10474">MNWEPPNGNVLAFFKSNEVLFLDSNCPLRFYLGFSNGISVVICEAAYDAEAVGLYDISTRKEYRNYGFATAIIVAHKCLGRKVEKLMLLVSIF</sequence>